<keyword evidence="4" id="KW-0812">Transmembrane</keyword>
<dbReference type="GO" id="GO:0006355">
    <property type="term" value="P:regulation of DNA-templated transcription"/>
    <property type="evidence" value="ECO:0007669"/>
    <property type="project" value="InterPro"/>
</dbReference>
<reference evidence="6 7" key="1">
    <citation type="submission" date="2016-11" db="EMBL/GenBank/DDBJ databases">
        <authorList>
            <person name="Jaros S."/>
            <person name="Januszkiewicz K."/>
            <person name="Wedrychowicz H."/>
        </authorList>
    </citation>
    <scope>NUCLEOTIDE SEQUENCE [LARGE SCALE GENOMIC DNA]</scope>
    <source>
        <strain evidence="6 7">DSM 10068</strain>
    </source>
</reference>
<dbReference type="PANTHER" id="PTHR44688">
    <property type="entry name" value="DNA-BINDING TRANSCRIPTIONAL ACTIVATOR DEVR_DOSR"/>
    <property type="match status" value="1"/>
</dbReference>
<gene>
    <name evidence="6" type="ORF">SAMN02745823_01903</name>
</gene>
<dbReference type="PROSITE" id="PS00622">
    <property type="entry name" value="HTH_LUXR_1"/>
    <property type="match status" value="1"/>
</dbReference>
<dbReference type="PANTHER" id="PTHR44688:SF16">
    <property type="entry name" value="DNA-BINDING TRANSCRIPTIONAL ACTIVATOR DEVR_DOSR"/>
    <property type="match status" value="1"/>
</dbReference>
<evidence type="ECO:0000259" key="5">
    <source>
        <dbReference type="PROSITE" id="PS50043"/>
    </source>
</evidence>
<feature type="transmembrane region" description="Helical" evidence="4">
    <location>
        <begin position="96"/>
        <end position="117"/>
    </location>
</feature>
<dbReference type="EMBL" id="FQXV01000006">
    <property type="protein sequence ID" value="SHI01391.1"/>
    <property type="molecule type" value="Genomic_DNA"/>
</dbReference>
<evidence type="ECO:0000256" key="1">
    <source>
        <dbReference type="ARBA" id="ARBA00023015"/>
    </source>
</evidence>
<keyword evidence="3" id="KW-0804">Transcription</keyword>
<dbReference type="PROSITE" id="PS50043">
    <property type="entry name" value="HTH_LUXR_2"/>
    <property type="match status" value="1"/>
</dbReference>
<keyword evidence="4" id="KW-0472">Membrane</keyword>
<sequence length="208" mass="22778">MRPMSNPAVKAVILLVYLALLSLIMGFDFLRIVNLPFLVMVSSGGLLLALLGYRKGSGKWGYLQKLKIMLLFSGGLTAFLANIAFLSAGTPDGAELYAGAVQNFLPLFYGFLFYFILDLIRVPQDGPEDGAPPPGGGAENLEDYDLTRRELAVAREILLDLSNGEIAAKLYITENTVKKHVNHIFQKVGARNRTAFIVRFAPKPESKA</sequence>
<dbReference type="InterPro" id="IPR016032">
    <property type="entry name" value="Sig_transdc_resp-reg_C-effctor"/>
</dbReference>
<keyword evidence="7" id="KW-1185">Reference proteome</keyword>
<feature type="transmembrane region" description="Helical" evidence="4">
    <location>
        <begin position="36"/>
        <end position="54"/>
    </location>
</feature>
<evidence type="ECO:0000256" key="3">
    <source>
        <dbReference type="ARBA" id="ARBA00023163"/>
    </source>
</evidence>
<dbReference type="InterPro" id="IPR000792">
    <property type="entry name" value="Tscrpt_reg_LuxR_C"/>
</dbReference>
<keyword evidence="2" id="KW-0238">DNA-binding</keyword>
<evidence type="ECO:0000256" key="2">
    <source>
        <dbReference type="ARBA" id="ARBA00023125"/>
    </source>
</evidence>
<organism evidence="6 7">
    <name type="scientific">Sporobacter termitidis DSM 10068</name>
    <dbReference type="NCBI Taxonomy" id="1123282"/>
    <lineage>
        <taxon>Bacteria</taxon>
        <taxon>Bacillati</taxon>
        <taxon>Bacillota</taxon>
        <taxon>Clostridia</taxon>
        <taxon>Eubacteriales</taxon>
        <taxon>Oscillospiraceae</taxon>
        <taxon>Sporobacter</taxon>
    </lineage>
</organism>
<dbReference type="SMART" id="SM00421">
    <property type="entry name" value="HTH_LUXR"/>
    <property type="match status" value="1"/>
</dbReference>
<dbReference type="AlphaFoldDB" id="A0A1M5XNL1"/>
<evidence type="ECO:0000256" key="4">
    <source>
        <dbReference type="SAM" id="Phobius"/>
    </source>
</evidence>
<feature type="transmembrane region" description="Helical" evidence="4">
    <location>
        <begin position="66"/>
        <end position="90"/>
    </location>
</feature>
<dbReference type="Proteomes" id="UP000183995">
    <property type="component" value="Unassembled WGS sequence"/>
</dbReference>
<keyword evidence="1" id="KW-0805">Transcription regulation</keyword>
<dbReference type="Pfam" id="PF00196">
    <property type="entry name" value="GerE"/>
    <property type="match status" value="1"/>
</dbReference>
<dbReference type="CDD" id="cd06170">
    <property type="entry name" value="LuxR_C_like"/>
    <property type="match status" value="1"/>
</dbReference>
<dbReference type="PRINTS" id="PR00038">
    <property type="entry name" value="HTHLUXR"/>
</dbReference>
<protein>
    <submittedName>
        <fullName evidence="6">Regulatory protein, luxR family</fullName>
    </submittedName>
</protein>
<feature type="domain" description="HTH luxR-type" evidence="5">
    <location>
        <begin position="139"/>
        <end position="204"/>
    </location>
</feature>
<dbReference type="GO" id="GO:0003677">
    <property type="term" value="F:DNA binding"/>
    <property type="evidence" value="ECO:0007669"/>
    <property type="project" value="UniProtKB-KW"/>
</dbReference>
<dbReference type="SUPFAM" id="SSF46894">
    <property type="entry name" value="C-terminal effector domain of the bipartite response regulators"/>
    <property type="match status" value="1"/>
</dbReference>
<evidence type="ECO:0000313" key="6">
    <source>
        <dbReference type="EMBL" id="SHI01391.1"/>
    </source>
</evidence>
<dbReference type="InterPro" id="IPR036388">
    <property type="entry name" value="WH-like_DNA-bd_sf"/>
</dbReference>
<accession>A0A1M5XNL1</accession>
<evidence type="ECO:0000313" key="7">
    <source>
        <dbReference type="Proteomes" id="UP000183995"/>
    </source>
</evidence>
<dbReference type="STRING" id="1123282.SAMN02745823_01903"/>
<name>A0A1M5XNL1_9FIRM</name>
<dbReference type="Gene3D" id="1.10.10.10">
    <property type="entry name" value="Winged helix-like DNA-binding domain superfamily/Winged helix DNA-binding domain"/>
    <property type="match status" value="1"/>
</dbReference>
<keyword evidence="4" id="KW-1133">Transmembrane helix</keyword>
<proteinExistence type="predicted"/>